<name>A0A5C6GL90_METRR</name>
<comment type="caution">
    <text evidence="2">The sequence shown here is derived from an EMBL/GenBank/DDBJ whole genome shotgun (WGS) entry which is preliminary data.</text>
</comment>
<evidence type="ECO:0000256" key="1">
    <source>
        <dbReference type="SAM" id="MobiDB-lite"/>
    </source>
</evidence>
<dbReference type="AlphaFoldDB" id="A0A5C6GL90"/>
<evidence type="ECO:0000313" key="3">
    <source>
        <dbReference type="Proteomes" id="UP000317257"/>
    </source>
</evidence>
<dbReference type="Proteomes" id="UP000317257">
    <property type="component" value="Unassembled WGS sequence"/>
</dbReference>
<organism evidence="2 3">
    <name type="scientific">Metarhizium rileyi (strain RCEF 4871)</name>
    <name type="common">Nomuraea rileyi</name>
    <dbReference type="NCBI Taxonomy" id="1649241"/>
    <lineage>
        <taxon>Eukaryota</taxon>
        <taxon>Fungi</taxon>
        <taxon>Dikarya</taxon>
        <taxon>Ascomycota</taxon>
        <taxon>Pezizomycotina</taxon>
        <taxon>Sordariomycetes</taxon>
        <taxon>Hypocreomycetidae</taxon>
        <taxon>Hypocreales</taxon>
        <taxon>Clavicipitaceae</taxon>
        <taxon>Metarhizium</taxon>
    </lineage>
</organism>
<proteinExistence type="predicted"/>
<protein>
    <submittedName>
        <fullName evidence="2">Uncharacterized protein</fullName>
    </submittedName>
</protein>
<gene>
    <name evidence="2" type="ORF">ED733_005407</name>
</gene>
<sequence length="61" mass="6844">MTNTWHNIKKSPAEGVHFGQQPPDDVARVCRRDTFAEGVGYVLSTVYTSIHPESIETLRTV</sequence>
<reference evidence="3" key="1">
    <citation type="submission" date="2018-12" db="EMBL/GenBank/DDBJ databases">
        <title>The complete genome of Metarhizium rileyi, a key fungal pathogen of Lepidoptera.</title>
        <authorList>
            <person name="Binneck E."/>
            <person name="Lastra C.C.L."/>
            <person name="Sosa-Gomez D.R."/>
        </authorList>
    </citation>
    <scope>NUCLEOTIDE SEQUENCE [LARGE SCALE GENOMIC DNA]</scope>
    <source>
        <strain evidence="3">Cep018-CH2</strain>
    </source>
</reference>
<accession>A0A5C6GL90</accession>
<dbReference type="EMBL" id="SBHS01000004">
    <property type="protein sequence ID" value="TWU76793.1"/>
    <property type="molecule type" value="Genomic_DNA"/>
</dbReference>
<evidence type="ECO:0000313" key="2">
    <source>
        <dbReference type="EMBL" id="TWU76793.1"/>
    </source>
</evidence>
<feature type="region of interest" description="Disordered" evidence="1">
    <location>
        <begin position="1"/>
        <end position="22"/>
    </location>
</feature>